<keyword evidence="5" id="KW-0963">Cytoplasm</keyword>
<dbReference type="AlphaFoldDB" id="B8M9V3"/>
<dbReference type="OMA" id="HCPTWSW"/>
<dbReference type="InParanoid" id="B8M9V3"/>
<dbReference type="GO" id="GO:0000422">
    <property type="term" value="P:autophagy of mitochondrion"/>
    <property type="evidence" value="ECO:0007669"/>
    <property type="project" value="EnsemblFungi"/>
</dbReference>
<dbReference type="GO" id="GO:0061908">
    <property type="term" value="C:phagophore"/>
    <property type="evidence" value="ECO:0007669"/>
    <property type="project" value="EnsemblFungi"/>
</dbReference>
<dbReference type="GO" id="GO:0006612">
    <property type="term" value="P:protein targeting to membrane"/>
    <property type="evidence" value="ECO:0007669"/>
    <property type="project" value="EnsemblFungi"/>
</dbReference>
<sequence length="379" mass="42658">MSKNLIHQTWSTWRDWITPVTHTSTFRETGKITPEEFVAAGDYLVFKFPSWQWADASTPAQRVPFLPPGKQYLVTRGVPCHRRLNDNFAGDLQEDVIIKDMLRAGPGSGGGDGEDDGWLQTGGKREYADTQEAKRKDVRTVDEAGNVSEQGEDEDEIPDMEDDDDDEEAIIRDPSGASGTTAPLRTYNLYITYANYYRTPRLYLSGYLSPSEPLPPHLMMEDIVGDYKDKTVTLEDFPWFDTSVPMATVHPCQHASVMKILLDRADAALKIRRQKLKKARSAEDASNIKFDSGLEGLVDDTNNLSLTERQRKLQQQDGGSSANNNNMMGDEWEVLQNDGNQSEEDEFQSAIRVDQYLVVFLKFISSVTPGIEHDFTMGV</sequence>
<dbReference type="GO" id="GO:0015031">
    <property type="term" value="P:protein transport"/>
    <property type="evidence" value="ECO:0007669"/>
    <property type="project" value="UniProtKB-KW"/>
</dbReference>
<comment type="subcellular location">
    <subcellularLocation>
        <location evidence="1">Cytoplasm</location>
    </subcellularLocation>
</comment>
<dbReference type="Proteomes" id="UP000001745">
    <property type="component" value="Unassembled WGS sequence"/>
</dbReference>
<evidence type="ECO:0000256" key="5">
    <source>
        <dbReference type="ARBA" id="ARBA00022490"/>
    </source>
</evidence>
<dbReference type="FunCoup" id="B8M9V3">
    <property type="interactions" value="1078"/>
</dbReference>
<accession>B8M9V3</accession>
<keyword evidence="6" id="KW-0833">Ubl conjugation pathway</keyword>
<dbReference type="GO" id="GO:0034727">
    <property type="term" value="P:piecemeal microautophagy of the nucleus"/>
    <property type="evidence" value="ECO:0007669"/>
    <property type="project" value="EnsemblFungi"/>
</dbReference>
<dbReference type="GO" id="GO:0000407">
    <property type="term" value="C:phagophore assembly site"/>
    <property type="evidence" value="ECO:0007669"/>
    <property type="project" value="EnsemblFungi"/>
</dbReference>
<evidence type="ECO:0000256" key="9">
    <source>
        <dbReference type="ARBA" id="ARBA00032144"/>
    </source>
</evidence>
<dbReference type="GO" id="GO:0000045">
    <property type="term" value="P:autophagosome assembly"/>
    <property type="evidence" value="ECO:0007669"/>
    <property type="project" value="EnsemblFungi"/>
</dbReference>
<comment type="subunit">
    <text evidence="11">Monomer. Interacts with ATG8 through an intermediate thioester bond through the C-terminal Gly of ATG8. Also interacts with the 40 amino acid C-terminal region of the E1-like ATG7 enzyme. Also interacts with the ATG12-ATG5 conjugate.</text>
</comment>
<evidence type="ECO:0000256" key="10">
    <source>
        <dbReference type="ARBA" id="ARBA00033139"/>
    </source>
</evidence>
<dbReference type="PhylomeDB" id="B8M9V3"/>
<dbReference type="GeneID" id="8099795"/>
<evidence type="ECO:0000256" key="2">
    <source>
        <dbReference type="ARBA" id="ARBA00007683"/>
    </source>
</evidence>
<evidence type="ECO:0000256" key="8">
    <source>
        <dbReference type="ARBA" id="ARBA00023006"/>
    </source>
</evidence>
<evidence type="ECO:0000313" key="14">
    <source>
        <dbReference type="Proteomes" id="UP000001745"/>
    </source>
</evidence>
<organism evidence="13 14">
    <name type="scientific">Talaromyces stipitatus (strain ATCC 10500 / CBS 375.48 / QM 6759 / NRRL 1006)</name>
    <name type="common">Penicillium stipitatum</name>
    <dbReference type="NCBI Taxonomy" id="441959"/>
    <lineage>
        <taxon>Eukaryota</taxon>
        <taxon>Fungi</taxon>
        <taxon>Dikarya</taxon>
        <taxon>Ascomycota</taxon>
        <taxon>Pezizomycotina</taxon>
        <taxon>Eurotiomycetes</taxon>
        <taxon>Eurotiomycetidae</taxon>
        <taxon>Eurotiales</taxon>
        <taxon>Trichocomaceae</taxon>
        <taxon>Talaromyces</taxon>
        <taxon>Talaromyces sect. Talaromyces</taxon>
    </lineage>
</organism>
<dbReference type="STRING" id="441959.B8M9V3"/>
<dbReference type="RefSeq" id="XP_002482097.1">
    <property type="nucleotide sequence ID" value="XM_002482052.1"/>
</dbReference>
<evidence type="ECO:0000256" key="4">
    <source>
        <dbReference type="ARBA" id="ARBA00022448"/>
    </source>
</evidence>
<evidence type="ECO:0000256" key="6">
    <source>
        <dbReference type="ARBA" id="ARBA00022786"/>
    </source>
</evidence>
<dbReference type="GO" id="GO:0061723">
    <property type="term" value="P:glycophagy"/>
    <property type="evidence" value="ECO:0007669"/>
    <property type="project" value="TreeGrafter"/>
</dbReference>
<dbReference type="EMBL" id="EQ962655">
    <property type="protein sequence ID" value="EED18105.1"/>
    <property type="molecule type" value="Genomic_DNA"/>
</dbReference>
<dbReference type="InterPro" id="IPR007135">
    <property type="entry name" value="Atg3/Atg10"/>
</dbReference>
<evidence type="ECO:0000256" key="3">
    <source>
        <dbReference type="ARBA" id="ARBA00018067"/>
    </source>
</evidence>
<evidence type="ECO:0000256" key="11">
    <source>
        <dbReference type="ARBA" id="ARBA00063981"/>
    </source>
</evidence>
<dbReference type="Pfam" id="PF03987">
    <property type="entry name" value="Autophagy_act_C"/>
    <property type="match status" value="1"/>
</dbReference>
<keyword evidence="14" id="KW-1185">Reference proteome</keyword>
<evidence type="ECO:0000256" key="1">
    <source>
        <dbReference type="ARBA" id="ARBA00004496"/>
    </source>
</evidence>
<evidence type="ECO:0000313" key="13">
    <source>
        <dbReference type="EMBL" id="EED18105.1"/>
    </source>
</evidence>
<gene>
    <name evidence="13" type="ORF">TSTA_118710</name>
</gene>
<feature type="compositionally biased region" description="Basic and acidic residues" evidence="12">
    <location>
        <begin position="123"/>
        <end position="142"/>
    </location>
</feature>
<evidence type="ECO:0000256" key="7">
    <source>
        <dbReference type="ARBA" id="ARBA00022927"/>
    </source>
</evidence>
<feature type="compositionally biased region" description="Acidic residues" evidence="12">
    <location>
        <begin position="150"/>
        <end position="162"/>
    </location>
</feature>
<feature type="region of interest" description="Disordered" evidence="12">
    <location>
        <begin position="105"/>
        <end position="162"/>
    </location>
</feature>
<dbReference type="HOGENOM" id="CLU_027518_2_0_1"/>
<dbReference type="VEuPathDB" id="FungiDB:TSTA_118710"/>
<dbReference type="PANTHER" id="PTHR12866:SF2">
    <property type="entry name" value="UBIQUITIN-LIKE-CONJUGATING ENZYME ATG3"/>
    <property type="match status" value="1"/>
</dbReference>
<proteinExistence type="inferred from homology"/>
<comment type="similarity">
    <text evidence="2">Belongs to the ATG3 family.</text>
</comment>
<reference evidence="14" key="1">
    <citation type="journal article" date="2015" name="Genome Announc.">
        <title>Genome sequence of the AIDS-associated pathogen Penicillium marneffei (ATCC18224) and its near taxonomic relative Talaromyces stipitatus (ATCC10500).</title>
        <authorList>
            <person name="Nierman W.C."/>
            <person name="Fedorova-Abrams N.D."/>
            <person name="Andrianopoulos A."/>
        </authorList>
    </citation>
    <scope>NUCLEOTIDE SEQUENCE [LARGE SCALE GENOMIC DNA]</scope>
    <source>
        <strain evidence="14">ATCC 10500 / CBS 375.48 / QM 6759 / NRRL 1006</strain>
    </source>
</reference>
<keyword evidence="4" id="KW-0813">Transport</keyword>
<protein>
    <recommendedName>
        <fullName evidence="3">Autophagy-related protein 3</fullName>
    </recommendedName>
    <alternativeName>
        <fullName evidence="9 10">Autophagy-related E2-like conjugation enzyme ATG3</fullName>
    </alternativeName>
</protein>
<dbReference type="eggNOG" id="KOG2981">
    <property type="taxonomic scope" value="Eukaryota"/>
</dbReference>
<keyword evidence="7" id="KW-0653">Protein transport</keyword>
<dbReference type="PANTHER" id="PTHR12866">
    <property type="entry name" value="UBIQUITIN-LIKE-CONJUGATING ENZYME ATG3"/>
    <property type="match status" value="1"/>
</dbReference>
<dbReference type="GO" id="GO:0005739">
    <property type="term" value="C:mitochondrion"/>
    <property type="evidence" value="ECO:0007669"/>
    <property type="project" value="EnsemblFungi"/>
</dbReference>
<keyword evidence="8" id="KW-0072">Autophagy</keyword>
<evidence type="ECO:0000256" key="12">
    <source>
        <dbReference type="SAM" id="MobiDB-lite"/>
    </source>
</evidence>
<dbReference type="OrthoDB" id="1584384at2759"/>
<dbReference type="GO" id="GO:0005829">
    <property type="term" value="C:cytosol"/>
    <property type="evidence" value="ECO:0007669"/>
    <property type="project" value="EnsemblFungi"/>
</dbReference>
<name>B8M9V3_TALSN</name>
<dbReference type="GO" id="GO:0019776">
    <property type="term" value="F:Atg8-family ligase activity"/>
    <property type="evidence" value="ECO:0007669"/>
    <property type="project" value="EnsemblFungi"/>
</dbReference>